<feature type="domain" description="Glycosyl transferase family 1" evidence="2">
    <location>
        <begin position="8"/>
        <end position="89"/>
    </location>
</feature>
<dbReference type="EMBL" id="QHBU01000203">
    <property type="protein sequence ID" value="PZR79480.1"/>
    <property type="molecule type" value="Genomic_DNA"/>
</dbReference>
<dbReference type="PANTHER" id="PTHR46401:SF2">
    <property type="entry name" value="GLYCOSYLTRANSFERASE WBBK-RELATED"/>
    <property type="match status" value="1"/>
</dbReference>
<organism evidence="3 4">
    <name type="scientific">Candidatus Aeolococcus gillhamiae</name>
    <dbReference type="NCBI Taxonomy" id="3127015"/>
    <lineage>
        <taxon>Bacteria</taxon>
        <taxon>Bacillati</taxon>
        <taxon>Candidatus Dormiibacterota</taxon>
        <taxon>Candidatus Dormibacteria</taxon>
        <taxon>Candidatus Aeolococcales</taxon>
        <taxon>Candidatus Aeolococcaceae</taxon>
        <taxon>Candidatus Aeolococcus</taxon>
    </lineage>
</organism>
<name>A0A2W5Z2Q0_9BACT</name>
<dbReference type="GO" id="GO:0009103">
    <property type="term" value="P:lipopolysaccharide biosynthetic process"/>
    <property type="evidence" value="ECO:0007669"/>
    <property type="project" value="TreeGrafter"/>
</dbReference>
<comment type="caution">
    <text evidence="3">The sequence shown here is derived from an EMBL/GenBank/DDBJ whole genome shotgun (WGS) entry which is preliminary data.</text>
</comment>
<dbReference type="SUPFAM" id="SSF53756">
    <property type="entry name" value="UDP-Glycosyltransferase/glycogen phosphorylase"/>
    <property type="match status" value="1"/>
</dbReference>
<keyword evidence="1" id="KW-0808">Transferase</keyword>
<proteinExistence type="predicted"/>
<dbReference type="InterPro" id="IPR001296">
    <property type="entry name" value="Glyco_trans_1"/>
</dbReference>
<evidence type="ECO:0000256" key="1">
    <source>
        <dbReference type="ARBA" id="ARBA00022679"/>
    </source>
</evidence>
<dbReference type="AlphaFoldDB" id="A0A2W5Z2Q0"/>
<accession>A0A2W5Z2Q0</accession>
<evidence type="ECO:0000259" key="2">
    <source>
        <dbReference type="Pfam" id="PF00534"/>
    </source>
</evidence>
<evidence type="ECO:0000313" key="3">
    <source>
        <dbReference type="EMBL" id="PZR79480.1"/>
    </source>
</evidence>
<reference evidence="3 4" key="1">
    <citation type="journal article" date="2017" name="Nature">
        <title>Atmospheric trace gases support primary production in Antarctic desert surface soil.</title>
        <authorList>
            <person name="Ji M."/>
            <person name="Greening C."/>
            <person name="Vanwonterghem I."/>
            <person name="Carere C.R."/>
            <person name="Bay S.K."/>
            <person name="Steen J.A."/>
            <person name="Montgomery K."/>
            <person name="Lines T."/>
            <person name="Beardall J."/>
            <person name="van Dorst J."/>
            <person name="Snape I."/>
            <person name="Stott M.B."/>
            <person name="Hugenholtz P."/>
            <person name="Ferrari B.C."/>
        </authorList>
    </citation>
    <scope>NUCLEOTIDE SEQUENCE [LARGE SCALE GENOMIC DNA]</scope>
    <source>
        <strain evidence="3">RRmetagenome_bin12</strain>
    </source>
</reference>
<protein>
    <recommendedName>
        <fullName evidence="2">Glycosyl transferase family 1 domain-containing protein</fullName>
    </recommendedName>
</protein>
<evidence type="ECO:0000313" key="4">
    <source>
        <dbReference type="Proteomes" id="UP000248724"/>
    </source>
</evidence>
<dbReference type="GO" id="GO:0016757">
    <property type="term" value="F:glycosyltransferase activity"/>
    <property type="evidence" value="ECO:0007669"/>
    <property type="project" value="InterPro"/>
</dbReference>
<feature type="non-terminal residue" evidence="3">
    <location>
        <position position="1"/>
    </location>
</feature>
<dbReference type="Proteomes" id="UP000248724">
    <property type="component" value="Unassembled WGS sequence"/>
</dbReference>
<gene>
    <name evidence="3" type="ORF">DLM65_10655</name>
</gene>
<sequence>LEGLADLEVASVMAAADVLCAPSWSEGFGFAALEAMASGAPVVVSNRGSLPEVVGEAGVIVEPTAEAIADALESVVRDRCLAERLTRAGLDRSQMFTWEATVAGWADVLEEAASR</sequence>
<dbReference type="PANTHER" id="PTHR46401">
    <property type="entry name" value="GLYCOSYLTRANSFERASE WBBK-RELATED"/>
    <property type="match status" value="1"/>
</dbReference>
<dbReference type="Pfam" id="PF00534">
    <property type="entry name" value="Glycos_transf_1"/>
    <property type="match status" value="1"/>
</dbReference>
<dbReference type="Gene3D" id="3.40.50.2000">
    <property type="entry name" value="Glycogen Phosphorylase B"/>
    <property type="match status" value="1"/>
</dbReference>